<dbReference type="EMBL" id="JBBNAE010000002">
    <property type="protein sequence ID" value="KAK9144853.1"/>
    <property type="molecule type" value="Genomic_DNA"/>
</dbReference>
<comment type="caution">
    <text evidence="2">The sequence shown here is derived from an EMBL/GenBank/DDBJ whole genome shotgun (WGS) entry which is preliminary data.</text>
</comment>
<dbReference type="Proteomes" id="UP001417504">
    <property type="component" value="Unassembled WGS sequence"/>
</dbReference>
<feature type="compositionally biased region" description="Polar residues" evidence="1">
    <location>
        <begin position="28"/>
        <end position="42"/>
    </location>
</feature>
<protein>
    <submittedName>
        <fullName evidence="2">Uncharacterized protein</fullName>
    </submittedName>
</protein>
<name>A0AAP0K2T2_9MAGN</name>
<gene>
    <name evidence="2" type="ORF">Sjap_004756</name>
</gene>
<evidence type="ECO:0000256" key="1">
    <source>
        <dbReference type="SAM" id="MobiDB-lite"/>
    </source>
</evidence>
<proteinExistence type="predicted"/>
<keyword evidence="3" id="KW-1185">Reference proteome</keyword>
<reference evidence="2 3" key="1">
    <citation type="submission" date="2024-01" db="EMBL/GenBank/DDBJ databases">
        <title>Genome assemblies of Stephania.</title>
        <authorList>
            <person name="Yang L."/>
        </authorList>
    </citation>
    <scope>NUCLEOTIDE SEQUENCE [LARGE SCALE GENOMIC DNA]</scope>
    <source>
        <strain evidence="2">QJT</strain>
        <tissue evidence="2">Leaf</tissue>
    </source>
</reference>
<feature type="region of interest" description="Disordered" evidence="1">
    <location>
        <begin position="13"/>
        <end position="65"/>
    </location>
</feature>
<organism evidence="2 3">
    <name type="scientific">Stephania japonica</name>
    <dbReference type="NCBI Taxonomy" id="461633"/>
    <lineage>
        <taxon>Eukaryota</taxon>
        <taxon>Viridiplantae</taxon>
        <taxon>Streptophyta</taxon>
        <taxon>Embryophyta</taxon>
        <taxon>Tracheophyta</taxon>
        <taxon>Spermatophyta</taxon>
        <taxon>Magnoliopsida</taxon>
        <taxon>Ranunculales</taxon>
        <taxon>Menispermaceae</taxon>
        <taxon>Menispermoideae</taxon>
        <taxon>Cissampelideae</taxon>
        <taxon>Stephania</taxon>
    </lineage>
</organism>
<evidence type="ECO:0000313" key="2">
    <source>
        <dbReference type="EMBL" id="KAK9144853.1"/>
    </source>
</evidence>
<dbReference type="AlphaFoldDB" id="A0AAP0K2T2"/>
<sequence length="65" mass="7158">MGRSQSYLMLNNNSAPPTWCRTDASHESPPSSTYQLDSYQCESSSDSSHNHSQLLESNGIGYQCA</sequence>
<feature type="compositionally biased region" description="Low complexity" evidence="1">
    <location>
        <begin position="43"/>
        <end position="52"/>
    </location>
</feature>
<accession>A0AAP0K2T2</accession>
<evidence type="ECO:0000313" key="3">
    <source>
        <dbReference type="Proteomes" id="UP001417504"/>
    </source>
</evidence>